<feature type="signal peptide" evidence="16">
    <location>
        <begin position="1"/>
        <end position="19"/>
    </location>
</feature>
<feature type="chain" id="PRO_5002968176" description="NADH-ubiquinone oxidoreductase chain 6" evidence="16">
    <location>
        <begin position="20"/>
        <end position="167"/>
    </location>
</feature>
<keyword evidence="12 15" id="KW-0496">Mitochondrion</keyword>
<sequence>MQLLLIFTILLATMMVIRAPSPYYGALATAWLALLASILMLSMNVIFPAIILMLIYLGGMLVVFIYSTAYSADLMPLPVSMTTTILTAALGTMLIIMIMMPSIETFCETKTWLLYSSEPSYLLYDIYDRGTATFIFATVILTVLLFSILELVSHRQTATKWFIHPAN</sequence>
<evidence type="ECO:0000256" key="2">
    <source>
        <dbReference type="ARBA" id="ARBA00005698"/>
    </source>
</evidence>
<dbReference type="PANTHER" id="PTHR11435:SF1">
    <property type="entry name" value="NADH-UBIQUINONE OXIDOREDUCTASE CHAIN 6"/>
    <property type="match status" value="1"/>
</dbReference>
<keyword evidence="6 15" id="KW-0679">Respiratory chain</keyword>
<dbReference type="GO" id="GO:0008137">
    <property type="term" value="F:NADH dehydrogenase (ubiquinone) activity"/>
    <property type="evidence" value="ECO:0007669"/>
    <property type="project" value="UniProtKB-UniRule"/>
</dbReference>
<dbReference type="InterPro" id="IPR050269">
    <property type="entry name" value="ComplexI_Subunit6"/>
</dbReference>
<keyword evidence="10 15" id="KW-1133">Transmembrane helix</keyword>
<comment type="function">
    <text evidence="15">Core subunit of the mitochondrial membrane respiratory chain NADH dehydrogenase (Complex I) which catalyzes electron transfer from NADH through the respiratory chain, using ubiquinone as an electron acceptor. Essential for the catalytic activity and assembly of complex I.</text>
</comment>
<evidence type="ECO:0000256" key="10">
    <source>
        <dbReference type="ARBA" id="ARBA00022989"/>
    </source>
</evidence>
<evidence type="ECO:0000256" key="11">
    <source>
        <dbReference type="ARBA" id="ARBA00023027"/>
    </source>
</evidence>
<keyword evidence="13 15" id="KW-0472">Membrane</keyword>
<keyword evidence="5 15" id="KW-0813">Transport</keyword>
<evidence type="ECO:0000256" key="13">
    <source>
        <dbReference type="ARBA" id="ARBA00023136"/>
    </source>
</evidence>
<evidence type="ECO:0000256" key="7">
    <source>
        <dbReference type="ARBA" id="ARBA00022692"/>
    </source>
</evidence>
<keyword evidence="9 15" id="KW-0249">Electron transport</keyword>
<keyword evidence="16" id="KW-0732">Signal</keyword>
<keyword evidence="15" id="KW-0830">Ubiquinone</keyword>
<protein>
    <recommendedName>
        <fullName evidence="4 15">NADH-ubiquinone oxidoreductase chain 6</fullName>
        <ecNumber evidence="3 15">7.1.1.2</ecNumber>
    </recommendedName>
</protein>
<evidence type="ECO:0000256" key="16">
    <source>
        <dbReference type="SAM" id="SignalP"/>
    </source>
</evidence>
<comment type="subcellular location">
    <subcellularLocation>
        <location evidence="1 15">Mitochondrion membrane</location>
        <topology evidence="1 15">Multi-pass membrane protein</topology>
    </subcellularLocation>
</comment>
<dbReference type="EMBL" id="AB478554">
    <property type="protein sequence ID" value="BAH86078.1"/>
    <property type="molecule type" value="Genomic_DNA"/>
</dbReference>
<dbReference type="Pfam" id="PF00499">
    <property type="entry name" value="Oxidored_q3"/>
    <property type="match status" value="1"/>
</dbReference>
<evidence type="ECO:0000256" key="9">
    <source>
        <dbReference type="ARBA" id="ARBA00022982"/>
    </source>
</evidence>
<accession>C6L2L9</accession>
<proteinExistence type="inferred from homology"/>
<evidence type="ECO:0000256" key="8">
    <source>
        <dbReference type="ARBA" id="ARBA00022967"/>
    </source>
</evidence>
<evidence type="ECO:0000256" key="6">
    <source>
        <dbReference type="ARBA" id="ARBA00022660"/>
    </source>
</evidence>
<comment type="similarity">
    <text evidence="2 15">Belongs to the complex I subunit 6 family.</text>
</comment>
<evidence type="ECO:0000256" key="12">
    <source>
        <dbReference type="ARBA" id="ARBA00023128"/>
    </source>
</evidence>
<evidence type="ECO:0000256" key="5">
    <source>
        <dbReference type="ARBA" id="ARBA00022448"/>
    </source>
</evidence>
<reference evidence="17" key="1">
    <citation type="submission" date="2009-01" db="EMBL/GenBank/DDBJ databases">
        <title>Branchiostoma mitochondrial DNA, complete genome.</title>
        <authorList>
            <person name="Takada Y."/>
            <person name="Imai T."/>
        </authorList>
    </citation>
    <scope>NUCLEOTIDE SEQUENCE</scope>
    <source>
        <strain evidence="17">Bb-T01</strain>
    </source>
</reference>
<evidence type="ECO:0000256" key="15">
    <source>
        <dbReference type="RuleBase" id="RU004430"/>
    </source>
</evidence>
<dbReference type="PANTHER" id="PTHR11435">
    <property type="entry name" value="NADH UBIQUINONE OXIDOREDUCTASE SUBUNIT ND6"/>
    <property type="match status" value="1"/>
</dbReference>
<dbReference type="InterPro" id="IPR001457">
    <property type="entry name" value="NADH_UbQ/plastoQ_OxRdtase_su6"/>
</dbReference>
<keyword evidence="7 15" id="KW-0812">Transmembrane</keyword>
<evidence type="ECO:0000313" key="17">
    <source>
        <dbReference type="EMBL" id="BAH86078.1"/>
    </source>
</evidence>
<organism evidence="17">
    <name type="scientific">Branchiostoma belcheri</name>
    <name type="common">Amphioxus</name>
    <dbReference type="NCBI Taxonomy" id="7741"/>
    <lineage>
        <taxon>Eukaryota</taxon>
        <taxon>Metazoa</taxon>
        <taxon>Chordata</taxon>
        <taxon>Cephalochordata</taxon>
        <taxon>Leptocardii</taxon>
        <taxon>Amphioxiformes</taxon>
        <taxon>Branchiostomatidae</taxon>
        <taxon>Branchiostoma</taxon>
    </lineage>
</organism>
<feature type="transmembrane region" description="Helical" evidence="15">
    <location>
        <begin position="34"/>
        <end position="67"/>
    </location>
</feature>
<evidence type="ECO:0000256" key="4">
    <source>
        <dbReference type="ARBA" id="ARBA00021095"/>
    </source>
</evidence>
<evidence type="ECO:0000256" key="14">
    <source>
        <dbReference type="ARBA" id="ARBA00049551"/>
    </source>
</evidence>
<gene>
    <name evidence="17" type="primary">ND6</name>
</gene>
<evidence type="ECO:0000256" key="3">
    <source>
        <dbReference type="ARBA" id="ARBA00012944"/>
    </source>
</evidence>
<dbReference type="EC" id="7.1.1.2" evidence="3 15"/>
<dbReference type="AlphaFoldDB" id="C6L2L9"/>
<comment type="catalytic activity">
    <reaction evidence="14 15">
        <text>a ubiquinone + NADH + 5 H(+)(in) = a ubiquinol + NAD(+) + 4 H(+)(out)</text>
        <dbReference type="Rhea" id="RHEA:29091"/>
        <dbReference type="Rhea" id="RHEA-COMP:9565"/>
        <dbReference type="Rhea" id="RHEA-COMP:9566"/>
        <dbReference type="ChEBI" id="CHEBI:15378"/>
        <dbReference type="ChEBI" id="CHEBI:16389"/>
        <dbReference type="ChEBI" id="CHEBI:17976"/>
        <dbReference type="ChEBI" id="CHEBI:57540"/>
        <dbReference type="ChEBI" id="CHEBI:57945"/>
        <dbReference type="EC" id="7.1.1.2"/>
    </reaction>
</comment>
<dbReference type="GO" id="GO:0031966">
    <property type="term" value="C:mitochondrial membrane"/>
    <property type="evidence" value="ECO:0007669"/>
    <property type="project" value="UniProtKB-SubCell"/>
</dbReference>
<name>C6L2L9_BRABE</name>
<evidence type="ECO:0000256" key="1">
    <source>
        <dbReference type="ARBA" id="ARBA00004225"/>
    </source>
</evidence>
<feature type="transmembrane region" description="Helical" evidence="15">
    <location>
        <begin position="132"/>
        <end position="152"/>
    </location>
</feature>
<keyword evidence="11 15" id="KW-0520">NAD</keyword>
<feature type="transmembrane region" description="Helical" evidence="15">
    <location>
        <begin position="79"/>
        <end position="103"/>
    </location>
</feature>
<geneLocation type="mitochondrion" evidence="17"/>
<keyword evidence="8 15" id="KW-1278">Translocase</keyword>